<dbReference type="AlphaFoldDB" id="A0A0E9SVL3"/>
<reference evidence="1" key="1">
    <citation type="submission" date="2014-11" db="EMBL/GenBank/DDBJ databases">
        <authorList>
            <person name="Amaro Gonzalez C."/>
        </authorList>
    </citation>
    <scope>NUCLEOTIDE SEQUENCE</scope>
</reference>
<proteinExistence type="predicted"/>
<evidence type="ECO:0000313" key="1">
    <source>
        <dbReference type="EMBL" id="JAH44705.1"/>
    </source>
</evidence>
<reference evidence="1" key="2">
    <citation type="journal article" date="2015" name="Fish Shellfish Immunol.">
        <title>Early steps in the European eel (Anguilla anguilla)-Vibrio vulnificus interaction in the gills: Role of the RtxA13 toxin.</title>
        <authorList>
            <person name="Callol A."/>
            <person name="Pajuelo D."/>
            <person name="Ebbesson L."/>
            <person name="Teles M."/>
            <person name="MacKenzie S."/>
            <person name="Amaro C."/>
        </authorList>
    </citation>
    <scope>NUCLEOTIDE SEQUENCE</scope>
</reference>
<sequence>MKYALYHTQCSRLLFMNNY</sequence>
<protein>
    <submittedName>
        <fullName evidence="1">Uncharacterized protein</fullName>
    </submittedName>
</protein>
<dbReference type="EMBL" id="GBXM01063872">
    <property type="protein sequence ID" value="JAH44705.1"/>
    <property type="molecule type" value="Transcribed_RNA"/>
</dbReference>
<name>A0A0E9SVL3_ANGAN</name>
<organism evidence="1">
    <name type="scientific">Anguilla anguilla</name>
    <name type="common">European freshwater eel</name>
    <name type="synonym">Muraena anguilla</name>
    <dbReference type="NCBI Taxonomy" id="7936"/>
    <lineage>
        <taxon>Eukaryota</taxon>
        <taxon>Metazoa</taxon>
        <taxon>Chordata</taxon>
        <taxon>Craniata</taxon>
        <taxon>Vertebrata</taxon>
        <taxon>Euteleostomi</taxon>
        <taxon>Actinopterygii</taxon>
        <taxon>Neopterygii</taxon>
        <taxon>Teleostei</taxon>
        <taxon>Anguilliformes</taxon>
        <taxon>Anguillidae</taxon>
        <taxon>Anguilla</taxon>
    </lineage>
</organism>
<accession>A0A0E9SVL3</accession>